<organism evidence="1 2">
    <name type="scientific">Venustampulla echinocandica</name>
    <dbReference type="NCBI Taxonomy" id="2656787"/>
    <lineage>
        <taxon>Eukaryota</taxon>
        <taxon>Fungi</taxon>
        <taxon>Dikarya</taxon>
        <taxon>Ascomycota</taxon>
        <taxon>Pezizomycotina</taxon>
        <taxon>Leotiomycetes</taxon>
        <taxon>Helotiales</taxon>
        <taxon>Pleuroascaceae</taxon>
        <taxon>Venustampulla</taxon>
    </lineage>
</organism>
<protein>
    <recommendedName>
        <fullName evidence="3">F-box domain-containing protein</fullName>
    </recommendedName>
</protein>
<comment type="caution">
    <text evidence="1">The sequence shown here is derived from an EMBL/GenBank/DDBJ whole genome shotgun (WGS) entry which is preliminary data.</text>
</comment>
<dbReference type="SUPFAM" id="SSF52058">
    <property type="entry name" value="L domain-like"/>
    <property type="match status" value="1"/>
</dbReference>
<evidence type="ECO:0000313" key="1">
    <source>
        <dbReference type="EMBL" id="RDL35479.1"/>
    </source>
</evidence>
<dbReference type="Gene3D" id="3.80.10.10">
    <property type="entry name" value="Ribonuclease Inhibitor"/>
    <property type="match status" value="2"/>
</dbReference>
<dbReference type="OrthoDB" id="5213490at2759"/>
<accession>A0A370TJE5</accession>
<dbReference type="GeneID" id="43600259"/>
<dbReference type="RefSeq" id="XP_031868302.1">
    <property type="nucleotide sequence ID" value="XM_032016033.1"/>
</dbReference>
<name>A0A370TJE5_9HELO</name>
<dbReference type="AlphaFoldDB" id="A0A370TJE5"/>
<proteinExistence type="predicted"/>
<sequence>MSLPNYQEVIAHPDVLSIFATYLDVNSLVAVSRVTRAWHNFANPLLWADPITIISQLTTPFLKLVSFMRKLKDIEIGRASKTRDLVITLNFKPLVALQYQLAYQQQYAQAEGFITTQWIFKNAAYMQNLRFIMVDGLSVLQDIPPFQRDDGSPHPAQVLLLSTSWMPDINSNWIAVDEAFRNLMFLDISYTTRTEDFTRVYSTCSFPNLRVLKLRGLRLTDTHLPRAIANGHKLWSLDVRDNLLTDQAVEMLLQRFILPPIAQPTHAVTSTDMDLFDNPPVYQREPRVETALHMVPLRPDDEDGFMEYVSRNGNLAQEDHPPLDDADDMLRPTGLTQLYISGNKLTSLGVHRLLHQTTRLQVLDVGSVRAPTMQLNIAYATHLAQLNSVHALKSQSGTRLEVLRIHHSVVTCAPTILPSNSSNYDLRHLHKAEIEFSNRQVGALEALHPLDNPRIRYLCLTDIPTKSYGPILNRLKEFITLCASQQRLIEIAATGIGAAHHRGPKLLTGLRTLRLEFIQDNGSAVGISASGDRDADEFLAQSMGDFSFFEGGLDAPPQPPPPLTEALKVVEDLREFRRTMVQKWNGKLELVVPRSPAV</sequence>
<reference evidence="1 2" key="1">
    <citation type="journal article" date="2018" name="IMA Fungus">
        <title>IMA Genome-F 9: Draft genome sequence of Annulohypoxylon stygium, Aspergillus mulundensis, Berkeleyomyces basicola (syn. Thielaviopsis basicola), Ceratocystis smalleyi, two Cercospora beticola strains, Coleophoma cylindrospora, Fusarium fracticaudum, Phialophora cf. hyalina, and Morchella septimelata.</title>
        <authorList>
            <person name="Wingfield B.D."/>
            <person name="Bills G.F."/>
            <person name="Dong Y."/>
            <person name="Huang W."/>
            <person name="Nel W.J."/>
            <person name="Swalarsk-Parry B.S."/>
            <person name="Vaghefi N."/>
            <person name="Wilken P.M."/>
            <person name="An Z."/>
            <person name="de Beer Z.W."/>
            <person name="De Vos L."/>
            <person name="Chen L."/>
            <person name="Duong T.A."/>
            <person name="Gao Y."/>
            <person name="Hammerbacher A."/>
            <person name="Kikkert J.R."/>
            <person name="Li Y."/>
            <person name="Li H."/>
            <person name="Li K."/>
            <person name="Li Q."/>
            <person name="Liu X."/>
            <person name="Ma X."/>
            <person name="Naidoo K."/>
            <person name="Pethybridge S.J."/>
            <person name="Sun J."/>
            <person name="Steenkamp E.T."/>
            <person name="van der Nest M.A."/>
            <person name="van Wyk S."/>
            <person name="Wingfield M.J."/>
            <person name="Xiong C."/>
            <person name="Yue Q."/>
            <person name="Zhang X."/>
        </authorList>
    </citation>
    <scope>NUCLEOTIDE SEQUENCE [LARGE SCALE GENOMIC DNA]</scope>
    <source>
        <strain evidence="1 2">BP 5553</strain>
    </source>
</reference>
<keyword evidence="2" id="KW-1185">Reference proteome</keyword>
<evidence type="ECO:0008006" key="3">
    <source>
        <dbReference type="Google" id="ProtNLM"/>
    </source>
</evidence>
<dbReference type="InterPro" id="IPR032675">
    <property type="entry name" value="LRR_dom_sf"/>
</dbReference>
<dbReference type="Proteomes" id="UP000254866">
    <property type="component" value="Unassembled WGS sequence"/>
</dbReference>
<gene>
    <name evidence="1" type="ORF">BP5553_07410</name>
</gene>
<evidence type="ECO:0000313" key="2">
    <source>
        <dbReference type="Proteomes" id="UP000254866"/>
    </source>
</evidence>
<dbReference type="EMBL" id="NPIC01000006">
    <property type="protein sequence ID" value="RDL35479.1"/>
    <property type="molecule type" value="Genomic_DNA"/>
</dbReference>